<protein>
    <submittedName>
        <fullName evidence="1">Uncharacterized protein</fullName>
    </submittedName>
</protein>
<name>A0A182D4M3_BLAVI</name>
<reference evidence="1" key="1">
    <citation type="journal article" date="2015" name="Genome Announc.">
        <title>Complete Genome Sequence of the Bacteriochlorophyll b-Producing Photosynthetic Bacterium Blastochloris viridis.</title>
        <authorList>
            <person name="Tsukatani Y."/>
            <person name="Hirose Y."/>
            <person name="Harada J."/>
            <person name="Misawa N."/>
            <person name="Mori K."/>
            <person name="Inoue K."/>
            <person name="Tamiaki H."/>
        </authorList>
    </citation>
    <scope>NUCLEOTIDE SEQUENCE [LARGE SCALE GENOMIC DNA]</scope>
    <source>
        <strain evidence="1">DSM 133</strain>
    </source>
</reference>
<accession>A0A182D4M3</accession>
<dbReference type="EMBL" id="AP014854">
    <property type="protein sequence ID" value="BAS00124.1"/>
    <property type="molecule type" value="Genomic_DNA"/>
</dbReference>
<gene>
    <name evidence="1" type="ORF">BV133_2530</name>
</gene>
<organism evidence="1">
    <name type="scientific">Blastochloris viridis</name>
    <name type="common">Rhodopseudomonas viridis</name>
    <dbReference type="NCBI Taxonomy" id="1079"/>
    <lineage>
        <taxon>Bacteria</taxon>
        <taxon>Pseudomonadati</taxon>
        <taxon>Pseudomonadota</taxon>
        <taxon>Alphaproteobacteria</taxon>
        <taxon>Hyphomicrobiales</taxon>
        <taxon>Blastochloridaceae</taxon>
        <taxon>Blastochloris</taxon>
    </lineage>
</organism>
<dbReference type="AlphaFoldDB" id="A0A182D4M3"/>
<proteinExistence type="predicted"/>
<evidence type="ECO:0000313" key="1">
    <source>
        <dbReference type="EMBL" id="BAS00124.1"/>
    </source>
</evidence>
<sequence length="51" mass="5701">MVRQKGHQGLRGGRRPAPAVCIEKIFTELIVTADRVNSRAWSEHGRTIGPF</sequence>